<dbReference type="OrthoDB" id="5703812at2"/>
<organism evidence="1 2">
    <name type="scientific">Pseudoduganella namucuonensis</name>
    <dbReference type="NCBI Taxonomy" id="1035707"/>
    <lineage>
        <taxon>Bacteria</taxon>
        <taxon>Pseudomonadati</taxon>
        <taxon>Pseudomonadota</taxon>
        <taxon>Betaproteobacteria</taxon>
        <taxon>Burkholderiales</taxon>
        <taxon>Oxalobacteraceae</taxon>
        <taxon>Telluria group</taxon>
        <taxon>Pseudoduganella</taxon>
    </lineage>
</organism>
<accession>A0A1I7J5Y6</accession>
<dbReference type="STRING" id="1035707.SAMN05216552_101085"/>
<proteinExistence type="predicted"/>
<dbReference type="Proteomes" id="UP000199391">
    <property type="component" value="Unassembled WGS sequence"/>
</dbReference>
<evidence type="ECO:0000313" key="2">
    <source>
        <dbReference type="Proteomes" id="UP000199391"/>
    </source>
</evidence>
<evidence type="ECO:0000313" key="1">
    <source>
        <dbReference type="EMBL" id="SFU80557.1"/>
    </source>
</evidence>
<name>A0A1I7J5Y6_9BURK</name>
<reference evidence="2" key="1">
    <citation type="submission" date="2016-10" db="EMBL/GenBank/DDBJ databases">
        <authorList>
            <person name="Varghese N."/>
            <person name="Submissions S."/>
        </authorList>
    </citation>
    <scope>NUCLEOTIDE SEQUENCE [LARGE SCALE GENOMIC DNA]</scope>
    <source>
        <strain evidence="2">CGMCC 1.11014</strain>
    </source>
</reference>
<gene>
    <name evidence="1" type="ORF">SAMN05216552_101085</name>
</gene>
<sequence length="147" mass="15216">MTEVLSAGDIATLADSISACADELHARIMKAIREHPPGGAPGPGLGHDAAQALFDQEVELRQHANGLYVQAARLAAAGLGTARQDLLDLAAVARRRIRHAALAQDLAGVAAGVLGLAAAIAAGKPEKLPAAVRDLRDHFARVKEDRA</sequence>
<keyword evidence="2" id="KW-1185">Reference proteome</keyword>
<dbReference type="AlphaFoldDB" id="A0A1I7J5Y6"/>
<dbReference type="EMBL" id="FPBO01000010">
    <property type="protein sequence ID" value="SFU80557.1"/>
    <property type="molecule type" value="Genomic_DNA"/>
</dbReference>
<protein>
    <submittedName>
        <fullName evidence="1">Uncharacterized protein</fullName>
    </submittedName>
</protein>
<dbReference type="RefSeq" id="WP_093555929.1">
    <property type="nucleotide sequence ID" value="NZ_FPBO01000010.1"/>
</dbReference>